<reference evidence="2" key="1">
    <citation type="submission" date="2020-10" db="EMBL/GenBank/DDBJ databases">
        <title>Connecting structure to function with the recovery of over 1000 high-quality activated sludge metagenome-assembled genomes encoding full-length rRNA genes using long-read sequencing.</title>
        <authorList>
            <person name="Singleton C.M."/>
            <person name="Petriglieri F."/>
            <person name="Kristensen J.M."/>
            <person name="Kirkegaard R.H."/>
            <person name="Michaelsen T.Y."/>
            <person name="Andersen M.H."/>
            <person name="Karst S.M."/>
            <person name="Dueholm M.S."/>
            <person name="Nielsen P.H."/>
            <person name="Albertsen M."/>
        </authorList>
    </citation>
    <scope>NUCLEOTIDE SEQUENCE</scope>
    <source>
        <strain evidence="2">EsbW_18-Q3-R4-48_MAXAC.044</strain>
    </source>
</reference>
<feature type="transmembrane region" description="Helical" evidence="1">
    <location>
        <begin position="9"/>
        <end position="29"/>
    </location>
</feature>
<accession>A0A9D7FA32</accession>
<sequence length="122" mass="13536">MNKQRQRGVALSGLIFWGIIIAVVAMLGIKVAPEVIDYYKIKKSVKSTALNASGKTVPEIRSAYDKYAEVEHIKTITPADLDISKEGNDVVIAFAYEKRIPLFYNVSLLIDFEGSASGRDRE</sequence>
<evidence type="ECO:0000313" key="2">
    <source>
        <dbReference type="EMBL" id="MBK7422648.1"/>
    </source>
</evidence>
<dbReference type="Pfam" id="PF16137">
    <property type="entry name" value="DUF4845"/>
    <property type="match status" value="1"/>
</dbReference>
<keyword evidence="1" id="KW-0812">Transmembrane</keyword>
<organism evidence="2 3">
    <name type="scientific">Candidatus Propionivibrio dominans</name>
    <dbReference type="NCBI Taxonomy" id="2954373"/>
    <lineage>
        <taxon>Bacteria</taxon>
        <taxon>Pseudomonadati</taxon>
        <taxon>Pseudomonadota</taxon>
        <taxon>Betaproteobacteria</taxon>
        <taxon>Rhodocyclales</taxon>
        <taxon>Rhodocyclaceae</taxon>
        <taxon>Propionivibrio</taxon>
    </lineage>
</organism>
<proteinExistence type="predicted"/>
<evidence type="ECO:0000313" key="3">
    <source>
        <dbReference type="Proteomes" id="UP000886602"/>
    </source>
</evidence>
<protein>
    <submittedName>
        <fullName evidence="2">DUF4845 domain-containing protein</fullName>
    </submittedName>
</protein>
<dbReference type="AlphaFoldDB" id="A0A9D7FA32"/>
<keyword evidence="1" id="KW-1133">Transmembrane helix</keyword>
<name>A0A9D7FA32_9RHOO</name>
<keyword evidence="1" id="KW-0472">Membrane</keyword>
<gene>
    <name evidence="2" type="ORF">IPJ48_05900</name>
</gene>
<comment type="caution">
    <text evidence="2">The sequence shown here is derived from an EMBL/GenBank/DDBJ whole genome shotgun (WGS) entry which is preliminary data.</text>
</comment>
<evidence type="ECO:0000256" key="1">
    <source>
        <dbReference type="SAM" id="Phobius"/>
    </source>
</evidence>
<dbReference type="EMBL" id="JADJNC010000008">
    <property type="protein sequence ID" value="MBK7422648.1"/>
    <property type="molecule type" value="Genomic_DNA"/>
</dbReference>
<dbReference type="Proteomes" id="UP000886602">
    <property type="component" value="Unassembled WGS sequence"/>
</dbReference>
<dbReference type="InterPro" id="IPR032314">
    <property type="entry name" value="DUF4845"/>
</dbReference>